<dbReference type="CTD" id="9425"/>
<organism evidence="5 6">
    <name type="scientific">Notechis scutatus</name>
    <name type="common">mainland tiger snake</name>
    <dbReference type="NCBI Taxonomy" id="8663"/>
    <lineage>
        <taxon>Eukaryota</taxon>
        <taxon>Metazoa</taxon>
        <taxon>Chordata</taxon>
        <taxon>Craniata</taxon>
        <taxon>Vertebrata</taxon>
        <taxon>Euteleostomi</taxon>
        <taxon>Lepidosauria</taxon>
        <taxon>Squamata</taxon>
        <taxon>Bifurcata</taxon>
        <taxon>Unidentata</taxon>
        <taxon>Episquamata</taxon>
        <taxon>Toxicofera</taxon>
        <taxon>Serpentes</taxon>
        <taxon>Colubroidea</taxon>
        <taxon>Elapidae</taxon>
        <taxon>Hydrophiinae</taxon>
        <taxon>Notechis</taxon>
    </lineage>
</organism>
<dbReference type="InterPro" id="IPR023780">
    <property type="entry name" value="Chromo_domain"/>
</dbReference>
<dbReference type="InterPro" id="IPR016197">
    <property type="entry name" value="Chromo-like_dom_sf"/>
</dbReference>
<evidence type="ECO:0000259" key="4">
    <source>
        <dbReference type="PROSITE" id="PS50013"/>
    </source>
</evidence>
<dbReference type="FunFam" id="3.90.226.10:FF:000012">
    <property type="entry name" value="Chromodomain Y-like protein 2"/>
    <property type="match status" value="1"/>
</dbReference>
<dbReference type="GO" id="GO:0007283">
    <property type="term" value="P:spermatogenesis"/>
    <property type="evidence" value="ECO:0007669"/>
    <property type="project" value="UniProtKB-ARBA"/>
</dbReference>
<accession>A0A6J1UQ22</accession>
<evidence type="ECO:0000256" key="3">
    <source>
        <dbReference type="SAM" id="MobiDB-lite"/>
    </source>
</evidence>
<evidence type="ECO:0000256" key="2">
    <source>
        <dbReference type="ARBA" id="ARBA00023242"/>
    </source>
</evidence>
<dbReference type="InterPro" id="IPR001753">
    <property type="entry name" value="Enoyl-CoA_hydra/iso"/>
</dbReference>
<dbReference type="InterPro" id="IPR051053">
    <property type="entry name" value="ECH/Chromodomain_protein"/>
</dbReference>
<dbReference type="KEGG" id="nss:113418032"/>
<dbReference type="InterPro" id="IPR043128">
    <property type="entry name" value="Rev_trsase/Diguanyl_cyclase"/>
</dbReference>
<dbReference type="PROSITE" id="PS50013">
    <property type="entry name" value="CHROMO_2"/>
    <property type="match status" value="1"/>
</dbReference>
<dbReference type="InterPro" id="IPR014748">
    <property type="entry name" value="Enoyl-CoA_hydra_C"/>
</dbReference>
<dbReference type="Pfam" id="PF00385">
    <property type="entry name" value="Chromo"/>
    <property type="match status" value="1"/>
</dbReference>
<dbReference type="CDD" id="cd06558">
    <property type="entry name" value="crotonase-like"/>
    <property type="match status" value="1"/>
</dbReference>
<dbReference type="Proteomes" id="UP000504612">
    <property type="component" value="Unplaced"/>
</dbReference>
<dbReference type="InterPro" id="IPR023779">
    <property type="entry name" value="Chromodomain_CS"/>
</dbReference>
<proteinExistence type="predicted"/>
<dbReference type="Gene3D" id="3.30.70.270">
    <property type="match status" value="1"/>
</dbReference>
<sequence>MSPPYVNNREVVTAIDNSEELRYPEEYKDLADVFSEKDCETLPPHRTTDCAIDLIPGAKFPKPRMYAMTPKVMEEMRQYIDKNLARGCIQPGKSHIAAPVLFREKKDAGLHLRVDFCGLNAICIDNVYPLPLINDLLAMLRYALGGKNFMVDALSRLPQYNVSRDEVIQPMISVGPSTEQIQMLTTKEITKKELEEATKMDVERIVDKRKNKKGKTEYLVRWKGYESEDDTWEPEQHLVNCEEYIHEFNRHHNEKQKESTLTRTNRTSPNNARKQISRSTNSSFSKTSKSLVIGKDHETKNQLFAAQKFRKNNTPLSGRKNMDLSKSGIKILVPKSPIKSRPVVDGFQNESPDKLDRIEQDHEDSVAPEVAAEKPVGALLGPGEERARMGSRPRIHSLVPQLPVPATIASALTINGKGTSTFIEALATNGTNIQTSVTGVAANKRRYIDERRDQPFDKRLRFSVRQTESAYRYRDIVVRKQDGFTHILLSTKSSENNSLNPEVMKEVQSALNTAAVDDSKLVLLSAVGSVFCCGLDFIYFIRRLTDDRKRESTKMADAIRNFVNTFIQFKKPIIVAVNGPAIGLGASILPLCDVVWANEKAWFQTPYTTFGQSPDGCSSLTFPRIMGLASANEMLFSGRKLTAQEACSKGLVSQVFWPGTFTQEVMVRIKELVTCNSVVLEESKGLVRSIMKVDLEQANDKECEVLKKIWGSAQGMDSMLKYLQKKIDEF</sequence>
<dbReference type="FunFam" id="1.10.12.10:FF:000006">
    <property type="entry name" value="Chromodomain Y-like protein"/>
    <property type="match status" value="1"/>
</dbReference>
<dbReference type="PANTHER" id="PTHR43684:SF5">
    <property type="entry name" value="CHROMODOMAIN Y-LIKE PROTEIN"/>
    <property type="match status" value="1"/>
</dbReference>
<keyword evidence="2" id="KW-0539">Nucleus</keyword>
<dbReference type="CDD" id="cd18634">
    <property type="entry name" value="CD_CDY"/>
    <property type="match status" value="1"/>
</dbReference>
<dbReference type="AlphaFoldDB" id="A0A6J1UQ22"/>
<evidence type="ECO:0000313" key="6">
    <source>
        <dbReference type="RefSeq" id="XP_026532470.1"/>
    </source>
</evidence>
<feature type="compositionally biased region" description="Polar residues" evidence="3">
    <location>
        <begin position="261"/>
        <end position="274"/>
    </location>
</feature>
<dbReference type="RefSeq" id="XP_026532470.1">
    <property type="nucleotide sequence ID" value="XM_026676685.1"/>
</dbReference>
<evidence type="ECO:0000313" key="5">
    <source>
        <dbReference type="Proteomes" id="UP000504612"/>
    </source>
</evidence>
<dbReference type="Gene3D" id="2.40.50.40">
    <property type="match status" value="1"/>
</dbReference>
<feature type="compositionally biased region" description="Basic and acidic residues" evidence="3">
    <location>
        <begin position="251"/>
        <end position="260"/>
    </location>
</feature>
<dbReference type="Gene3D" id="3.10.10.10">
    <property type="entry name" value="HIV Type 1 Reverse Transcriptase, subunit A, domain 1"/>
    <property type="match status" value="1"/>
</dbReference>
<dbReference type="InterPro" id="IPR043502">
    <property type="entry name" value="DNA/RNA_pol_sf"/>
</dbReference>
<dbReference type="Pfam" id="PF00378">
    <property type="entry name" value="ECH_1"/>
    <property type="match status" value="1"/>
</dbReference>
<dbReference type="SUPFAM" id="SSF56672">
    <property type="entry name" value="DNA/RNA polymerases"/>
    <property type="match status" value="1"/>
</dbReference>
<dbReference type="Gene3D" id="1.10.12.10">
    <property type="entry name" value="Lyase 2-enoyl-coa Hydratase, Chain A, domain 2"/>
    <property type="match status" value="1"/>
</dbReference>
<dbReference type="GeneID" id="113418032"/>
<dbReference type="InterPro" id="IPR000953">
    <property type="entry name" value="Chromo/chromo_shadow_dom"/>
</dbReference>
<dbReference type="PANTHER" id="PTHR43684">
    <property type="match status" value="1"/>
</dbReference>
<feature type="region of interest" description="Disordered" evidence="3">
    <location>
        <begin position="251"/>
        <end position="290"/>
    </location>
</feature>
<protein>
    <submittedName>
        <fullName evidence="6">Chromodomain Y-like protein</fullName>
    </submittedName>
</protein>
<gene>
    <name evidence="6" type="primary">CDYL</name>
</gene>
<reference evidence="6" key="1">
    <citation type="submission" date="2025-08" db="UniProtKB">
        <authorList>
            <consortium name="RefSeq"/>
        </authorList>
    </citation>
    <scope>IDENTIFICATION</scope>
</reference>
<dbReference type="GO" id="GO:0005634">
    <property type="term" value="C:nucleus"/>
    <property type="evidence" value="ECO:0007669"/>
    <property type="project" value="UniProtKB-SubCell"/>
</dbReference>
<dbReference type="SMART" id="SM00298">
    <property type="entry name" value="CHROMO"/>
    <property type="match status" value="1"/>
</dbReference>
<dbReference type="InterPro" id="IPR029045">
    <property type="entry name" value="ClpP/crotonase-like_dom_sf"/>
</dbReference>
<keyword evidence="5" id="KW-1185">Reference proteome</keyword>
<feature type="compositionally biased region" description="Low complexity" evidence="3">
    <location>
        <begin position="277"/>
        <end position="290"/>
    </location>
</feature>
<dbReference type="PROSITE" id="PS00598">
    <property type="entry name" value="CHROMO_1"/>
    <property type="match status" value="1"/>
</dbReference>
<dbReference type="Gene3D" id="3.90.226.10">
    <property type="entry name" value="2-enoyl-CoA Hydratase, Chain A, domain 1"/>
    <property type="match status" value="1"/>
</dbReference>
<name>A0A6J1UQ22_9SAUR</name>
<dbReference type="SUPFAM" id="SSF54160">
    <property type="entry name" value="Chromo domain-like"/>
    <property type="match status" value="1"/>
</dbReference>
<evidence type="ECO:0000256" key="1">
    <source>
        <dbReference type="ARBA" id="ARBA00004123"/>
    </source>
</evidence>
<feature type="domain" description="Chromo" evidence="4">
    <location>
        <begin position="200"/>
        <end position="260"/>
    </location>
</feature>
<comment type="subcellular location">
    <subcellularLocation>
        <location evidence="1">Nucleus</location>
    </subcellularLocation>
</comment>
<dbReference type="SUPFAM" id="SSF52096">
    <property type="entry name" value="ClpP/crotonase"/>
    <property type="match status" value="1"/>
</dbReference>
<dbReference type="GO" id="GO:0003714">
    <property type="term" value="F:transcription corepressor activity"/>
    <property type="evidence" value="ECO:0007669"/>
    <property type="project" value="TreeGrafter"/>
</dbReference>